<evidence type="ECO:0000313" key="5">
    <source>
        <dbReference type="Proteomes" id="UP000572817"/>
    </source>
</evidence>
<dbReference type="AlphaFoldDB" id="A0A8H4J5L8"/>
<keyword evidence="2" id="KW-1133">Transmembrane helix</keyword>
<keyword evidence="2" id="KW-0472">Membrane</keyword>
<keyword evidence="2" id="KW-0812">Transmembrane</keyword>
<sequence length="370" mass="42648">MSATPPHTQPHTQPHSQPPLSEPTSPTSTTSEIQTVSYDPDKPDDKDNPLDVQPYEDAKNNVMYNDEKRDVESLKRRGTDSSIFGRVARAFTGLSSRSEPEPIEYKPEDIDYHPEGYPKLGAFLSSDENFLMCRRYGLLHTRVMLYRQDELRELENELLSLDLEDADSDDPDILKSRVRDDRRDGQERKDLINKIDRKLKEYDDCVVRARNMAQLPAVTDRNYQSVRNYVSNKAPLCFHEQKTFLERRKDFVQIIEPKEGSWFDAAIEDMLMHMPKPFARVFFSDPDQRRSTNDHHVYLYSKSRIDYFARILIALLAVALLMAPVVVLFLHEQSGGIKITVILLFTLFFAAALSTFTRAKRHEVFAATAA</sequence>
<evidence type="ECO:0000259" key="3">
    <source>
        <dbReference type="Pfam" id="PF20237"/>
    </source>
</evidence>
<reference evidence="4" key="1">
    <citation type="submission" date="2020-04" db="EMBL/GenBank/DDBJ databases">
        <title>Genome Assembly and Annotation of Botryosphaeria dothidea sdau 11-99, a Latent Pathogen of Apple Fruit Ring Rot in China.</title>
        <authorList>
            <person name="Yu C."/>
            <person name="Diao Y."/>
            <person name="Lu Q."/>
            <person name="Zhao J."/>
            <person name="Cui S."/>
            <person name="Peng C."/>
            <person name="He B."/>
            <person name="Liu H."/>
        </authorList>
    </citation>
    <scope>NUCLEOTIDE SEQUENCE [LARGE SCALE GENOMIC DNA]</scope>
    <source>
        <strain evidence="4">Sdau11-99</strain>
    </source>
</reference>
<gene>
    <name evidence="4" type="ORF">GTA08_BOTSDO00935</name>
</gene>
<feature type="domain" description="DUF6594" evidence="3">
    <location>
        <begin position="117"/>
        <end position="370"/>
    </location>
</feature>
<feature type="compositionally biased region" description="Basic and acidic residues" evidence="1">
    <location>
        <begin position="65"/>
        <end position="74"/>
    </location>
</feature>
<name>A0A8H4J5L8_9PEZI</name>
<feature type="compositionally biased region" description="Low complexity" evidence="1">
    <location>
        <begin position="22"/>
        <end position="32"/>
    </location>
</feature>
<dbReference type="PANTHER" id="PTHR34502">
    <property type="entry name" value="DUF6594 DOMAIN-CONTAINING PROTEIN-RELATED"/>
    <property type="match status" value="1"/>
</dbReference>
<dbReference type="Proteomes" id="UP000572817">
    <property type="component" value="Unassembled WGS sequence"/>
</dbReference>
<dbReference type="EMBL" id="WWBZ02000001">
    <property type="protein sequence ID" value="KAF4313517.1"/>
    <property type="molecule type" value="Genomic_DNA"/>
</dbReference>
<feature type="transmembrane region" description="Helical" evidence="2">
    <location>
        <begin position="307"/>
        <end position="330"/>
    </location>
</feature>
<accession>A0A8H4J5L8</accession>
<keyword evidence="5" id="KW-1185">Reference proteome</keyword>
<protein>
    <recommendedName>
        <fullName evidence="3">DUF6594 domain-containing protein</fullName>
    </recommendedName>
</protein>
<evidence type="ECO:0000256" key="2">
    <source>
        <dbReference type="SAM" id="Phobius"/>
    </source>
</evidence>
<dbReference type="InterPro" id="IPR046529">
    <property type="entry name" value="DUF6594"/>
</dbReference>
<dbReference type="Pfam" id="PF20237">
    <property type="entry name" value="DUF6594"/>
    <property type="match status" value="1"/>
</dbReference>
<comment type="caution">
    <text evidence="4">The sequence shown here is derived from an EMBL/GenBank/DDBJ whole genome shotgun (WGS) entry which is preliminary data.</text>
</comment>
<proteinExistence type="predicted"/>
<evidence type="ECO:0000313" key="4">
    <source>
        <dbReference type="EMBL" id="KAF4313517.1"/>
    </source>
</evidence>
<dbReference type="OrthoDB" id="3533814at2759"/>
<organism evidence="4 5">
    <name type="scientific">Botryosphaeria dothidea</name>
    <dbReference type="NCBI Taxonomy" id="55169"/>
    <lineage>
        <taxon>Eukaryota</taxon>
        <taxon>Fungi</taxon>
        <taxon>Dikarya</taxon>
        <taxon>Ascomycota</taxon>
        <taxon>Pezizomycotina</taxon>
        <taxon>Dothideomycetes</taxon>
        <taxon>Dothideomycetes incertae sedis</taxon>
        <taxon>Botryosphaeriales</taxon>
        <taxon>Botryosphaeriaceae</taxon>
        <taxon>Botryosphaeria</taxon>
    </lineage>
</organism>
<dbReference type="PANTHER" id="PTHR34502:SF3">
    <property type="entry name" value="DUF6594 DOMAIN-CONTAINING PROTEIN"/>
    <property type="match status" value="1"/>
</dbReference>
<feature type="compositionally biased region" description="Basic and acidic residues" evidence="1">
    <location>
        <begin position="39"/>
        <end position="49"/>
    </location>
</feature>
<feature type="region of interest" description="Disordered" evidence="1">
    <location>
        <begin position="1"/>
        <end position="74"/>
    </location>
</feature>
<feature type="compositionally biased region" description="Low complexity" evidence="1">
    <location>
        <begin position="1"/>
        <end position="15"/>
    </location>
</feature>
<evidence type="ECO:0000256" key="1">
    <source>
        <dbReference type="SAM" id="MobiDB-lite"/>
    </source>
</evidence>
<feature type="transmembrane region" description="Helical" evidence="2">
    <location>
        <begin position="336"/>
        <end position="356"/>
    </location>
</feature>